<dbReference type="HOGENOM" id="CLU_054944_1_0_11"/>
<feature type="transmembrane region" description="Helical" evidence="6">
    <location>
        <begin position="20"/>
        <end position="40"/>
    </location>
</feature>
<name>D6ZCA3_SEGRD</name>
<dbReference type="Proteomes" id="UP000002247">
    <property type="component" value="Chromosome"/>
</dbReference>
<evidence type="ECO:0000313" key="8">
    <source>
        <dbReference type="Proteomes" id="UP000002247"/>
    </source>
</evidence>
<protein>
    <submittedName>
        <fullName evidence="7">Cytochrome c oxidase caa3-type, assembly factor CtaG-related protein</fullName>
    </submittedName>
</protein>
<dbReference type="AlphaFoldDB" id="D6ZCA3"/>
<dbReference type="EMBL" id="CP001958">
    <property type="protein sequence ID" value="ADG99072.1"/>
    <property type="molecule type" value="Genomic_DNA"/>
</dbReference>
<comment type="subcellular location">
    <subcellularLocation>
        <location evidence="1">Cell membrane</location>
        <topology evidence="1">Multi-pass membrane protein</topology>
    </subcellularLocation>
</comment>
<dbReference type="RefSeq" id="WP_013139521.1">
    <property type="nucleotide sequence ID" value="NC_014168.1"/>
</dbReference>
<dbReference type="eggNOG" id="COG3336">
    <property type="taxonomic scope" value="Bacteria"/>
</dbReference>
<keyword evidence="5 6" id="KW-0472">Membrane</keyword>
<keyword evidence="4 6" id="KW-1133">Transmembrane helix</keyword>
<evidence type="ECO:0000313" key="7">
    <source>
        <dbReference type="EMBL" id="ADG99072.1"/>
    </source>
</evidence>
<accession>D6ZCA3</accession>
<evidence type="ECO:0000256" key="5">
    <source>
        <dbReference type="ARBA" id="ARBA00023136"/>
    </source>
</evidence>
<organism evidence="7 8">
    <name type="scientific">Segniliparus rotundus (strain ATCC BAA-972 / CDC 1076 / CIP 108378 / DSM 44985 / JCM 13578)</name>
    <dbReference type="NCBI Taxonomy" id="640132"/>
    <lineage>
        <taxon>Bacteria</taxon>
        <taxon>Bacillati</taxon>
        <taxon>Actinomycetota</taxon>
        <taxon>Actinomycetes</taxon>
        <taxon>Mycobacteriales</taxon>
        <taxon>Segniliparaceae</taxon>
        <taxon>Segniliparus</taxon>
    </lineage>
</organism>
<dbReference type="KEGG" id="srt:Srot_2638"/>
<evidence type="ECO:0000256" key="3">
    <source>
        <dbReference type="ARBA" id="ARBA00022692"/>
    </source>
</evidence>
<sequence length="305" mass="33041">MLPARIVTAPLTSATALSSWLLDAPTLIVVAALGLGYWRCARGSAVPPARRMSFFAGLALWALTAVSFLGVDADTLFWVRALQFVLLLLVVPFLLALAMPFTALRSALGEAGQARFDQALASGAARLLTHPLCAAASILALPWLVYTTAWYPALLEHAAVDQATRLLVVATGFGYFDSRLQNDPTPKKYPQLITLLLTAAEVIGDGVLGLVLWLGPVLAPAHYAARAWGPSMRLDQVVGAGIIWILGDVVGVPFLFAVLQSLRGEERQVEKQTDTDLDSLETTEPRAASGLWWENDPQLRDRFRR</sequence>
<evidence type="ECO:0000256" key="6">
    <source>
        <dbReference type="SAM" id="Phobius"/>
    </source>
</evidence>
<feature type="transmembrane region" description="Helical" evidence="6">
    <location>
        <begin position="52"/>
        <end position="71"/>
    </location>
</feature>
<dbReference type="GO" id="GO:0005886">
    <property type="term" value="C:plasma membrane"/>
    <property type="evidence" value="ECO:0007669"/>
    <property type="project" value="UniProtKB-SubCell"/>
</dbReference>
<keyword evidence="2" id="KW-1003">Cell membrane</keyword>
<evidence type="ECO:0000256" key="2">
    <source>
        <dbReference type="ARBA" id="ARBA00022475"/>
    </source>
</evidence>
<dbReference type="STRING" id="640132.Srot_2638"/>
<feature type="transmembrane region" description="Helical" evidence="6">
    <location>
        <begin position="77"/>
        <end position="98"/>
    </location>
</feature>
<keyword evidence="3 6" id="KW-0812">Transmembrane</keyword>
<dbReference type="InterPro" id="IPR019108">
    <property type="entry name" value="Caa3_assmbl_CtaG-rel"/>
</dbReference>
<evidence type="ECO:0000256" key="1">
    <source>
        <dbReference type="ARBA" id="ARBA00004651"/>
    </source>
</evidence>
<feature type="transmembrane region" description="Helical" evidence="6">
    <location>
        <begin position="192"/>
        <end position="217"/>
    </location>
</feature>
<reference evidence="7 8" key="1">
    <citation type="journal article" date="2010" name="Stand. Genomic Sci.">
        <title>Complete genome sequence of Segniliparus rotundus type strain (CDC 1076).</title>
        <authorList>
            <person name="Sikorski J."/>
            <person name="Lapidus A."/>
            <person name="Copeland A."/>
            <person name="Misra M."/>
            <person name="Glavina Del Rio T."/>
            <person name="Nolan M."/>
            <person name="Lucas S."/>
            <person name="Chen F."/>
            <person name="Tice H."/>
            <person name="Cheng J.F."/>
            <person name="Jando M."/>
            <person name="Schneider S."/>
            <person name="Bruce D."/>
            <person name="Goodwin L."/>
            <person name="Pitluck S."/>
            <person name="Liolios K."/>
            <person name="Mikhailova N."/>
            <person name="Pati A."/>
            <person name="Ivanova N."/>
            <person name="Mavromatis K."/>
            <person name="Chen A."/>
            <person name="Palaniappan K."/>
            <person name="Chertkov O."/>
            <person name="Land M."/>
            <person name="Hauser L."/>
            <person name="Chang Y.J."/>
            <person name="Jeffries C.D."/>
            <person name="Brettin T."/>
            <person name="Detter J.C."/>
            <person name="Han C."/>
            <person name="Rohde M."/>
            <person name="Goker M."/>
            <person name="Bristow J."/>
            <person name="Eisen J.A."/>
            <person name="Markowitz V."/>
            <person name="Hugenholtz P."/>
            <person name="Kyrpides N.C."/>
            <person name="Klenk H.P."/>
        </authorList>
    </citation>
    <scope>NUCLEOTIDE SEQUENCE [LARGE SCALE GENOMIC DNA]</scope>
    <source>
        <strain evidence="8">ATCC BAA-972 / CDC 1076 / CIP 108378 / DSM 44985 / JCM 13578</strain>
    </source>
</reference>
<keyword evidence="8" id="KW-1185">Reference proteome</keyword>
<dbReference type="Pfam" id="PF09678">
    <property type="entry name" value="Caa3_CtaG"/>
    <property type="match status" value="1"/>
</dbReference>
<feature type="transmembrane region" description="Helical" evidence="6">
    <location>
        <begin position="237"/>
        <end position="259"/>
    </location>
</feature>
<evidence type="ECO:0000256" key="4">
    <source>
        <dbReference type="ARBA" id="ARBA00022989"/>
    </source>
</evidence>
<dbReference type="OrthoDB" id="4528950at2"/>
<proteinExistence type="predicted"/>
<gene>
    <name evidence="7" type="ordered locus">Srot_2638</name>
</gene>